<dbReference type="AlphaFoldDB" id="A0A099K8A3"/>
<organism evidence="2 3">
    <name type="scientific">Colwellia psychrerythraea</name>
    <name type="common">Vibrio psychroerythus</name>
    <dbReference type="NCBI Taxonomy" id="28229"/>
    <lineage>
        <taxon>Bacteria</taxon>
        <taxon>Pseudomonadati</taxon>
        <taxon>Pseudomonadota</taxon>
        <taxon>Gammaproteobacteria</taxon>
        <taxon>Alteromonadales</taxon>
        <taxon>Colwelliaceae</taxon>
        <taxon>Colwellia</taxon>
    </lineage>
</organism>
<sequence length="145" mass="16824">MPKIVITAENIIDIVHLIDTWKGKLTWPLLCKEVIKILELDSVTRQALSSYEIIQKAFTARQRALREEVQDDSEQNSDVEYLHNQISSLEAELNRAEMKIEAYEQRFILWQHNAYINGIRMDTLDDAIDMLELPLIEIKRKTGGA</sequence>
<gene>
    <name evidence="2" type="ORF">ND2E_0391</name>
</gene>
<proteinExistence type="predicted"/>
<comment type="caution">
    <text evidence="2">The sequence shown here is derived from an EMBL/GenBank/DDBJ whole genome shotgun (WGS) entry which is preliminary data.</text>
</comment>
<protein>
    <submittedName>
        <fullName evidence="2">Uncharacterized protein</fullName>
    </submittedName>
</protein>
<dbReference type="PATRIC" id="fig|28229.4.peg.3872"/>
<evidence type="ECO:0000313" key="2">
    <source>
        <dbReference type="EMBL" id="KGJ86984.1"/>
    </source>
</evidence>
<keyword evidence="1" id="KW-0175">Coiled coil</keyword>
<reference evidence="2 3" key="1">
    <citation type="submission" date="2014-08" db="EMBL/GenBank/DDBJ databases">
        <title>Genomic and Phenotypic Diversity of Colwellia psychrerythraea strains from Disparate Marine Basins.</title>
        <authorList>
            <person name="Techtmann S.M."/>
            <person name="Stelling S.C."/>
            <person name="Utturkar S.M."/>
            <person name="Alshibli N."/>
            <person name="Harris A."/>
            <person name="Brown S.D."/>
            <person name="Hazen T.C."/>
        </authorList>
    </citation>
    <scope>NUCLEOTIDE SEQUENCE [LARGE SCALE GENOMIC DNA]</scope>
    <source>
        <strain evidence="2 3">ND2E</strain>
    </source>
</reference>
<evidence type="ECO:0000313" key="3">
    <source>
        <dbReference type="Proteomes" id="UP000029843"/>
    </source>
</evidence>
<dbReference type="OrthoDB" id="8702396at2"/>
<accession>A0A099K8A3</accession>
<feature type="coiled-coil region" evidence="1">
    <location>
        <begin position="79"/>
        <end position="106"/>
    </location>
</feature>
<dbReference type="RefSeq" id="WP_033095459.1">
    <property type="nucleotide sequence ID" value="NZ_JQED01000055.1"/>
</dbReference>
<dbReference type="Proteomes" id="UP000029843">
    <property type="component" value="Unassembled WGS sequence"/>
</dbReference>
<evidence type="ECO:0000256" key="1">
    <source>
        <dbReference type="SAM" id="Coils"/>
    </source>
</evidence>
<dbReference type="EMBL" id="JQED01000055">
    <property type="protein sequence ID" value="KGJ86984.1"/>
    <property type="molecule type" value="Genomic_DNA"/>
</dbReference>
<name>A0A099K8A3_COLPS</name>